<dbReference type="eggNOG" id="arCOG07107">
    <property type="taxonomic scope" value="Archaea"/>
</dbReference>
<gene>
    <name evidence="1" type="ordered locus">TK2105</name>
</gene>
<dbReference type="EMBL" id="AP006878">
    <property type="protein sequence ID" value="BAD86294.1"/>
    <property type="molecule type" value="Genomic_DNA"/>
</dbReference>
<evidence type="ECO:0000313" key="1">
    <source>
        <dbReference type="EMBL" id="BAD86294.1"/>
    </source>
</evidence>
<dbReference type="RefSeq" id="WP_011251055.1">
    <property type="nucleotide sequence ID" value="NC_006624.1"/>
</dbReference>
<dbReference type="InParanoid" id="Q5JEV7"/>
<dbReference type="PATRIC" id="fig|69014.16.peg.2061"/>
<dbReference type="EnsemblBacteria" id="BAD86294">
    <property type="protein sequence ID" value="BAD86294"/>
    <property type="gene ID" value="TK2105"/>
</dbReference>
<dbReference type="GeneID" id="78448640"/>
<dbReference type="Proteomes" id="UP000000536">
    <property type="component" value="Chromosome"/>
</dbReference>
<name>Q5JEV7_THEKO</name>
<dbReference type="AlphaFoldDB" id="Q5JEV7"/>
<dbReference type="HOGENOM" id="CLU_2285187_0_0_2"/>
<reference evidence="1 2" key="1">
    <citation type="journal article" date="2005" name="Genome Res.">
        <title>Complete genome sequence of the hyperthermophilic archaeon Thermococcus kodakaraensis KOD1 and comparison with Pyrococcus genomes.</title>
        <authorList>
            <person name="Fukui T."/>
            <person name="Atomi H."/>
            <person name="Kanai T."/>
            <person name="Matsumi R."/>
            <person name="Fujiwara S."/>
            <person name="Imanaka T."/>
        </authorList>
    </citation>
    <scope>NUCLEOTIDE SEQUENCE [LARGE SCALE GENOMIC DNA]</scope>
    <source>
        <strain evidence="2">ATCC BAA-918 / JCM 12380 / KOD1</strain>
    </source>
</reference>
<organism evidence="1 2">
    <name type="scientific">Thermococcus kodakarensis (strain ATCC BAA-918 / JCM 12380 / KOD1)</name>
    <name type="common">Pyrococcus kodakaraensis (strain KOD1)</name>
    <dbReference type="NCBI Taxonomy" id="69014"/>
    <lineage>
        <taxon>Archaea</taxon>
        <taxon>Methanobacteriati</taxon>
        <taxon>Methanobacteriota</taxon>
        <taxon>Thermococci</taxon>
        <taxon>Thermococcales</taxon>
        <taxon>Thermococcaceae</taxon>
        <taxon>Thermococcus</taxon>
    </lineage>
</organism>
<sequence length="101" mass="12097">MNWKKQLREDGYLEIQGFRIELTLDNTFLDLDYIPRIIVYDEKTSRWYVLRNPIPKGKTLEENWDNAVEVLEMIVKGEIEPNLGDEDVSNRFLRVLKRNLL</sequence>
<dbReference type="STRING" id="69014.TK2105"/>
<proteinExistence type="predicted"/>
<protein>
    <submittedName>
        <fullName evidence="1">Uncharacterized protein</fullName>
    </submittedName>
</protein>
<accession>Q5JEV7</accession>
<dbReference type="OrthoDB" id="85230at2157"/>
<keyword evidence="2" id="KW-1185">Reference proteome</keyword>
<evidence type="ECO:0000313" key="2">
    <source>
        <dbReference type="Proteomes" id="UP000000536"/>
    </source>
</evidence>
<dbReference type="KEGG" id="tko:TK2105"/>